<protein>
    <submittedName>
        <fullName evidence="1">Uncharacterized protein</fullName>
    </submittedName>
</protein>
<gene>
    <name evidence="1" type="ORF">HNQ88_004451</name>
</gene>
<dbReference type="Proteomes" id="UP001185092">
    <property type="component" value="Unassembled WGS sequence"/>
</dbReference>
<evidence type="ECO:0000313" key="2">
    <source>
        <dbReference type="Proteomes" id="UP001185092"/>
    </source>
</evidence>
<dbReference type="EMBL" id="JAVDQD010000008">
    <property type="protein sequence ID" value="MDR6241364.1"/>
    <property type="molecule type" value="Genomic_DNA"/>
</dbReference>
<accession>A0AAE3XSS7</accession>
<name>A0AAE3XSS7_9BACT</name>
<organism evidence="1 2">
    <name type="scientific">Aureibacter tunicatorum</name>
    <dbReference type="NCBI Taxonomy" id="866807"/>
    <lineage>
        <taxon>Bacteria</taxon>
        <taxon>Pseudomonadati</taxon>
        <taxon>Bacteroidota</taxon>
        <taxon>Cytophagia</taxon>
        <taxon>Cytophagales</taxon>
        <taxon>Persicobacteraceae</taxon>
        <taxon>Aureibacter</taxon>
    </lineage>
</organism>
<comment type="caution">
    <text evidence="1">The sequence shown here is derived from an EMBL/GenBank/DDBJ whole genome shotgun (WGS) entry which is preliminary data.</text>
</comment>
<proteinExistence type="predicted"/>
<dbReference type="AlphaFoldDB" id="A0AAE3XSS7"/>
<evidence type="ECO:0000313" key="1">
    <source>
        <dbReference type="EMBL" id="MDR6241364.1"/>
    </source>
</evidence>
<keyword evidence="2" id="KW-1185">Reference proteome</keyword>
<sequence>MNFSINADDQLSQIVREKGIDNWLDLLDFIKCLPYGRNKNRSDLSLVISEQKGSCSSKHALLKKVADQNGILNVKLILGIYKMNKSNTPLIGDALSEYALSYIPEAHCYLKINGERVDLTTNSSAFKKLEKDILVEQEIEPEQVADYKVSYHQAFMKKWLLEVDTSFGFDEMWRIREQCIENISANNKLS</sequence>
<dbReference type="RefSeq" id="WP_309942057.1">
    <property type="nucleotide sequence ID" value="NZ_AP025306.1"/>
</dbReference>
<reference evidence="1" key="1">
    <citation type="submission" date="2023-07" db="EMBL/GenBank/DDBJ databases">
        <title>Genomic Encyclopedia of Type Strains, Phase IV (KMG-IV): sequencing the most valuable type-strain genomes for metagenomic binning, comparative biology and taxonomic classification.</title>
        <authorList>
            <person name="Goeker M."/>
        </authorList>
    </citation>
    <scope>NUCLEOTIDE SEQUENCE</scope>
    <source>
        <strain evidence="1">DSM 26174</strain>
    </source>
</reference>